<evidence type="ECO:0000313" key="2">
    <source>
        <dbReference type="Proteomes" id="UP000006101"/>
    </source>
</evidence>
<evidence type="ECO:0000313" key="1">
    <source>
        <dbReference type="EMBL" id="AFS80259.1"/>
    </source>
</evidence>
<dbReference type="PATRIC" id="fig|1229908.8.peg.372"/>
<keyword evidence="2" id="KW-1185">Reference proteome</keyword>
<proteinExistence type="predicted"/>
<accession>K0B451</accession>
<organism evidence="1 2">
    <name type="scientific">Candidatus Nitrosopumilus koreensis AR1</name>
    <dbReference type="NCBI Taxonomy" id="1229908"/>
    <lineage>
        <taxon>Archaea</taxon>
        <taxon>Nitrososphaerota</taxon>
        <taxon>Nitrososphaeria</taxon>
        <taxon>Nitrosopumilales</taxon>
        <taxon>Nitrosopumilaceae</taxon>
        <taxon>Nitrosopumilus</taxon>
    </lineage>
</organism>
<sequence>MTICLMIQRLFSKWRIIMTARIILPVLVFVFALFYVPGVFAQEMLRPNDVYVDSDVQTQVPWKIGTISNKLLSFYCDKTEQSVFNLGKTTVRCVASDTEGNESRTSFVVTVGYTVVQIPDWFEHPTKYWLNGVISDEEYVASIKSLLQKNVIQIPTAEFKDNNSVQNIPIWIKQNAEKWVEHKITDDEFSIGLQWLTKYL</sequence>
<dbReference type="HOGENOM" id="CLU_1363594_0_0_2"/>
<protein>
    <submittedName>
        <fullName evidence="1">Blue (Type1) copper domain-containing protein</fullName>
    </submittedName>
</protein>
<dbReference type="Proteomes" id="UP000006101">
    <property type="component" value="Chromosome"/>
</dbReference>
<dbReference type="KEGG" id="nkr:NKOR_01765"/>
<dbReference type="AlphaFoldDB" id="K0B451"/>
<gene>
    <name evidence="1" type="ORF">NKOR_01765</name>
</gene>
<name>K0B451_9ARCH</name>
<reference evidence="1 2" key="1">
    <citation type="journal article" date="2012" name="J. Bacteriol.">
        <title>Draft Genome Sequence of an Ammonia-Oxidizing Archaeon, "Candidatus Nitrosopumilus koreensis" AR1, from Marine Sediment.</title>
        <authorList>
            <person name="Park S.J."/>
            <person name="Kim J.G."/>
            <person name="Jung M.Y."/>
            <person name="Kim S.J."/>
            <person name="Cha I.T."/>
            <person name="Kwon K."/>
            <person name="Lee J.H."/>
            <person name="Rhee S.K."/>
        </authorList>
    </citation>
    <scope>NUCLEOTIDE SEQUENCE [LARGE SCALE GENOMIC DNA]</scope>
    <source>
        <strain evidence="1 2">AR1</strain>
    </source>
</reference>
<dbReference type="EMBL" id="CP003842">
    <property type="protein sequence ID" value="AFS80259.1"/>
    <property type="molecule type" value="Genomic_DNA"/>
</dbReference>